<dbReference type="Proteomes" id="UP000095342">
    <property type="component" value="Chromosome"/>
</dbReference>
<keyword evidence="3" id="KW-1185">Reference proteome</keyword>
<reference evidence="2 3" key="1">
    <citation type="submission" date="2016-09" db="EMBL/GenBank/DDBJ databases">
        <title>Acidihalobacter prosperus V6 (DSM14174).</title>
        <authorList>
            <person name="Khaleque H.N."/>
            <person name="Ramsay J.P."/>
            <person name="Murphy R.J.T."/>
            <person name="Kaksonen A.H."/>
            <person name="Boxall N.J."/>
            <person name="Watkin E.L.J."/>
        </authorList>
    </citation>
    <scope>NUCLEOTIDE SEQUENCE [LARGE SCALE GENOMIC DNA]</scope>
    <source>
        <strain evidence="2 3">V6</strain>
    </source>
</reference>
<gene>
    <name evidence="2" type="ORF">BJI67_02505</name>
</gene>
<dbReference type="EMBL" id="CP017448">
    <property type="protein sequence ID" value="AOV16089.1"/>
    <property type="molecule type" value="Genomic_DNA"/>
</dbReference>
<dbReference type="InterPro" id="IPR007312">
    <property type="entry name" value="Phosphoesterase"/>
</dbReference>
<dbReference type="PANTHER" id="PTHR31956:SF1">
    <property type="entry name" value="NON-SPECIFIC PHOSPHOLIPASE C1"/>
    <property type="match status" value="1"/>
</dbReference>
<evidence type="ECO:0000256" key="1">
    <source>
        <dbReference type="ARBA" id="ARBA00022801"/>
    </source>
</evidence>
<proteinExistence type="predicted"/>
<name>A0A1D8K553_9GAMM</name>
<keyword evidence="1" id="KW-0378">Hydrolase</keyword>
<organism evidence="2 3">
    <name type="scientific">Acidihalobacter aeolianus</name>
    <dbReference type="NCBI Taxonomy" id="2792603"/>
    <lineage>
        <taxon>Bacteria</taxon>
        <taxon>Pseudomonadati</taxon>
        <taxon>Pseudomonadota</taxon>
        <taxon>Gammaproteobacteria</taxon>
        <taxon>Chromatiales</taxon>
        <taxon>Ectothiorhodospiraceae</taxon>
        <taxon>Acidihalobacter</taxon>
    </lineage>
</organism>
<dbReference type="AlphaFoldDB" id="A0A1D8K553"/>
<dbReference type="Pfam" id="PF04185">
    <property type="entry name" value="Phosphoesterase"/>
    <property type="match status" value="1"/>
</dbReference>
<dbReference type="SUPFAM" id="SSF53649">
    <property type="entry name" value="Alkaline phosphatase-like"/>
    <property type="match status" value="1"/>
</dbReference>
<dbReference type="KEGG" id="aaeo:BJI67_02505"/>
<evidence type="ECO:0000313" key="2">
    <source>
        <dbReference type="EMBL" id="AOV16089.1"/>
    </source>
</evidence>
<dbReference type="Gene3D" id="3.40.720.10">
    <property type="entry name" value="Alkaline Phosphatase, subunit A"/>
    <property type="match status" value="1"/>
</dbReference>
<evidence type="ECO:0000313" key="3">
    <source>
        <dbReference type="Proteomes" id="UP000095342"/>
    </source>
</evidence>
<accession>A0A1D8K553</accession>
<evidence type="ECO:0008006" key="4">
    <source>
        <dbReference type="Google" id="ProtNLM"/>
    </source>
</evidence>
<sequence>MPQHIVVVIEENHGYSQVVGNSDMPYLNKILIDGGLLLTNSHGVEHPSQPNYLDLFSGDHQGVTTDAPVPGASENAAQQTPLTAGNLAAALIHKGYSFSAYSQSLPAPGSLAYFSDGKTAYDSMPSANPGAFIYARKHNPWTNWQAPSGYARQGNESNTLPASINQPMSAFPAADFAALPTVSYVIPNQCNDMHGGVSGSKTTENCPYASSSGDANDRQLAKNADHFLRTRLGAYAAWAKAHDSLLIVTWDEDFHSDADNHIATVIYGAGIKPGSKSSQHVNHYNILATIATDYHLDLAGLGHAAEAKPVIFAGPEVKTP</sequence>
<dbReference type="PANTHER" id="PTHR31956">
    <property type="entry name" value="NON-SPECIFIC PHOSPHOLIPASE C4-RELATED"/>
    <property type="match status" value="1"/>
</dbReference>
<dbReference type="InterPro" id="IPR017850">
    <property type="entry name" value="Alkaline_phosphatase_core_sf"/>
</dbReference>
<dbReference type="GO" id="GO:0042578">
    <property type="term" value="F:phosphoric ester hydrolase activity"/>
    <property type="evidence" value="ECO:0007669"/>
    <property type="project" value="UniProtKB-ARBA"/>
</dbReference>
<protein>
    <recommendedName>
        <fullName evidence="4">Acid phosphatase</fullName>
    </recommendedName>
</protein>